<comment type="caution">
    <text evidence="2">The sequence shown here is derived from an EMBL/GenBank/DDBJ whole genome shotgun (WGS) entry which is preliminary data.</text>
</comment>
<organism evidence="2 3">
    <name type="scientific">Brassica napus</name>
    <name type="common">Rape</name>
    <dbReference type="NCBI Taxonomy" id="3708"/>
    <lineage>
        <taxon>Eukaryota</taxon>
        <taxon>Viridiplantae</taxon>
        <taxon>Streptophyta</taxon>
        <taxon>Embryophyta</taxon>
        <taxon>Tracheophyta</taxon>
        <taxon>Spermatophyta</taxon>
        <taxon>Magnoliopsida</taxon>
        <taxon>eudicotyledons</taxon>
        <taxon>Gunneridae</taxon>
        <taxon>Pentapetalae</taxon>
        <taxon>rosids</taxon>
        <taxon>malvids</taxon>
        <taxon>Brassicales</taxon>
        <taxon>Brassicaceae</taxon>
        <taxon>Brassiceae</taxon>
        <taxon>Brassica</taxon>
    </lineage>
</organism>
<evidence type="ECO:0000313" key="2">
    <source>
        <dbReference type="EMBL" id="KAH0854708.1"/>
    </source>
</evidence>
<evidence type="ECO:0000259" key="1">
    <source>
        <dbReference type="PROSITE" id="PS50181"/>
    </source>
</evidence>
<feature type="non-terminal residue" evidence="2">
    <location>
        <position position="1"/>
    </location>
</feature>
<dbReference type="Gene3D" id="3.80.10.10">
    <property type="entry name" value="Ribonuclease Inhibitor"/>
    <property type="match status" value="1"/>
</dbReference>
<name>A0ABQ7XFI1_BRANA</name>
<dbReference type="EMBL" id="JAGKQM010000315">
    <property type="protein sequence ID" value="KAH0854708.1"/>
    <property type="molecule type" value="Genomic_DNA"/>
</dbReference>
<dbReference type="PANTHER" id="PTHR38926">
    <property type="entry name" value="F-BOX DOMAIN CONTAINING PROTEIN, EXPRESSED"/>
    <property type="match status" value="1"/>
</dbReference>
<sequence>EDQSPRAWRREPEDDRTALIFLGQAAPPQFPLSDAYSSPQILLAICNTSLLIDYCCGEEDGRHYYMIIDVGKSFREQVLHAIHGLDDIRSLQPRGSAIDTNPLPVFLSQFTMERLKRYLDGFHSLTGESSKRIVTNHSLPRAYLSRLFRYAWRRLLALGFLFGNKSKVAYISDISRIPPSTEYAISKAGAGQLDLLILDTNVPSMVMRGRQPTHLCLPERRMSKRALLTGMTHYFDHHEYNEILAEWSLRKEFSSACPRRYSSLPYIILDLRDNVTITEWPLPLPPGSVIFGFDSCDEKGRRCINWSSFRRIDCVLHGVASVKTFYVAELFMHDLGESMEFDLEIMCRHAIDIRHFGTDYLLKYISDRSGNLRSLKLAKCYSVTDHGFERAVVKLPLLEDLEVSYCLLSEESLKVVGQSCHNLKTLKLNRRGLRRPRFENDDEALAIAETLHGLRHLQLFGNSLSNTSLSSILDNCPYLEHLDLRQCFNHCWGFGKEVFREDQFVRYPSDSTHDYPFDATRKWYFPIRRCPLPWDHMKNGVFLFASFLGTVITEFSFSEFPSLTPEMERRNSSWAELPTELTSSILQRLGAIEVLETLRKCVRHGVASLKTPAMWRKIVMHNVKTWGTTSTSCTGGLVEIEIWDFGTDSLVNYIADSSGNLRTLNL</sequence>
<dbReference type="PROSITE" id="PS50181">
    <property type="entry name" value="FBOX"/>
    <property type="match status" value="1"/>
</dbReference>
<dbReference type="PANTHER" id="PTHR38926:SF40">
    <property type="entry name" value="F-BOX DOMAIN-CONTAINING PROTEIN"/>
    <property type="match status" value="1"/>
</dbReference>
<feature type="domain" description="F-box" evidence="1">
    <location>
        <begin position="571"/>
        <end position="618"/>
    </location>
</feature>
<dbReference type="SUPFAM" id="SSF52047">
    <property type="entry name" value="RNI-like"/>
    <property type="match status" value="1"/>
</dbReference>
<keyword evidence="3" id="KW-1185">Reference proteome</keyword>
<protein>
    <recommendedName>
        <fullName evidence="1">F-box domain-containing protein</fullName>
    </recommendedName>
</protein>
<evidence type="ECO:0000313" key="3">
    <source>
        <dbReference type="Proteomes" id="UP000824890"/>
    </source>
</evidence>
<gene>
    <name evidence="2" type="ORF">HID58_057761</name>
</gene>
<reference evidence="2 3" key="1">
    <citation type="submission" date="2021-05" db="EMBL/GenBank/DDBJ databases">
        <title>Genome Assembly of Synthetic Allotetraploid Brassica napus Reveals Homoeologous Exchanges between Subgenomes.</title>
        <authorList>
            <person name="Davis J.T."/>
        </authorList>
    </citation>
    <scope>NUCLEOTIDE SEQUENCE [LARGE SCALE GENOMIC DNA]</scope>
    <source>
        <strain evidence="3">cv. Da-Ae</strain>
        <tissue evidence="2">Seedling</tissue>
    </source>
</reference>
<dbReference type="InterPro" id="IPR032675">
    <property type="entry name" value="LRR_dom_sf"/>
</dbReference>
<dbReference type="InterPro" id="IPR036866">
    <property type="entry name" value="RibonucZ/Hydroxyglut_hydro"/>
</dbReference>
<dbReference type="Proteomes" id="UP000824890">
    <property type="component" value="Unassembled WGS sequence"/>
</dbReference>
<proteinExistence type="predicted"/>
<accession>A0ABQ7XFI1</accession>
<dbReference type="InterPro" id="IPR001810">
    <property type="entry name" value="F-box_dom"/>
</dbReference>
<dbReference type="Gene3D" id="3.60.15.10">
    <property type="entry name" value="Ribonuclease Z/Hydroxyacylglutathione hydrolase-like"/>
    <property type="match status" value="1"/>
</dbReference>